<dbReference type="NCBIfam" id="TIGR04183">
    <property type="entry name" value="Por_Secre_tail"/>
    <property type="match status" value="1"/>
</dbReference>
<dbReference type="InterPro" id="IPR000757">
    <property type="entry name" value="Beta-glucanase-like"/>
</dbReference>
<dbReference type="OrthoDB" id="973752at2"/>
<dbReference type="PROSITE" id="PS51762">
    <property type="entry name" value="GH16_2"/>
    <property type="match status" value="1"/>
</dbReference>
<organism evidence="4 5">
    <name type="scientific">Flavivirga aquatica</name>
    <dbReference type="NCBI Taxonomy" id="1849968"/>
    <lineage>
        <taxon>Bacteria</taxon>
        <taxon>Pseudomonadati</taxon>
        <taxon>Bacteroidota</taxon>
        <taxon>Flavobacteriia</taxon>
        <taxon>Flavobacteriales</taxon>
        <taxon>Flavobacteriaceae</taxon>
        <taxon>Flavivirga</taxon>
    </lineage>
</organism>
<dbReference type="GO" id="GO:0004553">
    <property type="term" value="F:hydrolase activity, hydrolyzing O-glycosyl compounds"/>
    <property type="evidence" value="ECO:0007669"/>
    <property type="project" value="InterPro"/>
</dbReference>
<feature type="domain" description="GH16" evidence="3">
    <location>
        <begin position="20"/>
        <end position="318"/>
    </location>
</feature>
<dbReference type="Pfam" id="PF00722">
    <property type="entry name" value="Glyco_hydro_16"/>
    <property type="match status" value="1"/>
</dbReference>
<keyword evidence="5" id="KW-1185">Reference proteome</keyword>
<dbReference type="RefSeq" id="WP_069831270.1">
    <property type="nucleotide sequence ID" value="NZ_MDJD01000054.1"/>
</dbReference>
<dbReference type="PANTHER" id="PTHR10963">
    <property type="entry name" value="GLYCOSYL HYDROLASE-RELATED"/>
    <property type="match status" value="1"/>
</dbReference>
<reference evidence="4 5" key="1">
    <citation type="submission" date="2016-05" db="EMBL/GenBank/DDBJ databases">
        <title>Draft Genome Sequence of Algibacter sp. Strain SK-16 Isolated from the Surface Water of Aburatsubo Inlet.</title>
        <authorList>
            <person name="Wong S.-K."/>
            <person name="Yoshizawa S."/>
            <person name="Nakajima Y."/>
            <person name="Ogura Y."/>
            <person name="Tetsuya H."/>
            <person name="Hamasaki K."/>
        </authorList>
    </citation>
    <scope>NUCLEOTIDE SEQUENCE [LARGE SCALE GENOMIC DNA]</scope>
    <source>
        <strain evidence="4 5">SK-16</strain>
    </source>
</reference>
<proteinExistence type="inferred from homology"/>
<dbReference type="SUPFAM" id="SSF49899">
    <property type="entry name" value="Concanavalin A-like lectins/glucanases"/>
    <property type="match status" value="1"/>
</dbReference>
<accession>A0A1E5SHJ3</accession>
<dbReference type="InterPro" id="IPR013320">
    <property type="entry name" value="ConA-like_dom_sf"/>
</dbReference>
<dbReference type="EMBL" id="MDJD01000054">
    <property type="protein sequence ID" value="OEJ98582.1"/>
    <property type="molecule type" value="Genomic_DNA"/>
</dbReference>
<protein>
    <recommendedName>
        <fullName evidence="3">GH16 domain-containing protein</fullName>
    </recommendedName>
</protein>
<dbReference type="InterPro" id="IPR050546">
    <property type="entry name" value="Glycosyl_Hydrlase_16"/>
</dbReference>
<sequence length="411" mass="45647">MNEIRKQAMVFLLLLLIVVQGFSQAVNRPNGRPSGEAWQSMANFTDEFNRKGRGAGGIWQKKPDQAAVWKWDNGNNISYNGSATAISTVHKKNGFNARIPNSCAGTQEPGKLYFRSGMLKSKGVISVADVKRGIFLEGRIKGVTRFPGFSPALWLFSDPKKNNLVGGVAYNEVDVVELTQGNSNKNETQHSVHSKRKVGGKLKFVRPSNNPTYKKKSSVSNAANFNTYGVYIDSASIIWYVNGREVARRVNDFFKQKPYHVALSLGLRKPFVAQRVCPASSTRPSDNTKIAKKPAGSATIPNQVMMVDWVRTWKKVSKSSKQVAIDDNLKEEVNDNLEVKSFPNPVNDELSFDLGIDENVEVSIFDLTGKRVYNATFFNGNINIKGLKLHGLHILKAKSALDTYNAKIIFN</sequence>
<comment type="similarity">
    <text evidence="1">Belongs to the glycosyl hydrolase 16 family.</text>
</comment>
<dbReference type="Proteomes" id="UP000095713">
    <property type="component" value="Unassembled WGS sequence"/>
</dbReference>
<dbReference type="AlphaFoldDB" id="A0A1E5SHJ3"/>
<evidence type="ECO:0000259" key="3">
    <source>
        <dbReference type="PROSITE" id="PS51762"/>
    </source>
</evidence>
<dbReference type="GO" id="GO:0005975">
    <property type="term" value="P:carbohydrate metabolic process"/>
    <property type="evidence" value="ECO:0007669"/>
    <property type="project" value="InterPro"/>
</dbReference>
<evidence type="ECO:0000256" key="1">
    <source>
        <dbReference type="ARBA" id="ARBA00006865"/>
    </source>
</evidence>
<dbReference type="PANTHER" id="PTHR10963:SF55">
    <property type="entry name" value="GLYCOSIDE HYDROLASE FAMILY 16 PROTEIN"/>
    <property type="match status" value="1"/>
</dbReference>
<dbReference type="Gene3D" id="2.60.120.200">
    <property type="match status" value="1"/>
</dbReference>
<comment type="caution">
    <text evidence="4">The sequence shown here is derived from an EMBL/GenBank/DDBJ whole genome shotgun (WGS) entry which is preliminary data.</text>
</comment>
<dbReference type="InterPro" id="IPR026444">
    <property type="entry name" value="Secre_tail"/>
</dbReference>
<evidence type="ECO:0000256" key="2">
    <source>
        <dbReference type="ARBA" id="ARBA00022729"/>
    </source>
</evidence>
<keyword evidence="2" id="KW-0732">Signal</keyword>
<gene>
    <name evidence="4" type="ORF">A8C32_05105</name>
</gene>
<name>A0A1E5SHJ3_9FLAO</name>
<evidence type="ECO:0000313" key="4">
    <source>
        <dbReference type="EMBL" id="OEJ98582.1"/>
    </source>
</evidence>
<evidence type="ECO:0000313" key="5">
    <source>
        <dbReference type="Proteomes" id="UP000095713"/>
    </source>
</evidence>